<protein>
    <recommendedName>
        <fullName evidence="4">Helix-turn-helix domain-containing protein</fullName>
    </recommendedName>
</protein>
<dbReference type="Pfam" id="PF13730">
    <property type="entry name" value="HTH_36"/>
    <property type="match status" value="1"/>
</dbReference>
<proteinExistence type="predicted"/>
<evidence type="ECO:0008006" key="4">
    <source>
        <dbReference type="Google" id="ProtNLM"/>
    </source>
</evidence>
<dbReference type="Proteomes" id="UP000465240">
    <property type="component" value="Unassembled WGS sequence"/>
</dbReference>
<sequence>MSRGFKFAYQKALHGVKFAGDEYRVLITLLDFADERGENCYPGMPALAAAADIGESTARRHVKSLQARGYVREKARGRGAKGAKSEYVLTLPEVPLKTERNSGQGGAQSESEYRSILSKVPLNSEQSTAQFSKPTRDATSGNKPLSDHYQIKEQIREQGAFEPKALHECADCSRAITGDPLERSDGRHVCGECPPF</sequence>
<dbReference type="EMBL" id="BLKX01000001">
    <property type="protein sequence ID" value="GFG77902.1"/>
    <property type="molecule type" value="Genomic_DNA"/>
</dbReference>
<dbReference type="InterPro" id="IPR036390">
    <property type="entry name" value="WH_DNA-bd_sf"/>
</dbReference>
<feature type="compositionally biased region" description="Polar residues" evidence="1">
    <location>
        <begin position="123"/>
        <end position="143"/>
    </location>
</feature>
<name>A0ABQ1C0P5_9MYCO</name>
<dbReference type="SUPFAM" id="SSF46785">
    <property type="entry name" value="Winged helix' DNA-binding domain"/>
    <property type="match status" value="1"/>
</dbReference>
<evidence type="ECO:0000313" key="2">
    <source>
        <dbReference type="EMBL" id="GFG77902.1"/>
    </source>
</evidence>
<evidence type="ECO:0000313" key="3">
    <source>
        <dbReference type="Proteomes" id="UP000465240"/>
    </source>
</evidence>
<reference evidence="2 3" key="1">
    <citation type="journal article" date="2019" name="Emerg. Microbes Infect.">
        <title>Comprehensive subspecies identification of 175 nontuberculous mycobacteria species based on 7547 genomic profiles.</title>
        <authorList>
            <person name="Matsumoto Y."/>
            <person name="Kinjo T."/>
            <person name="Motooka D."/>
            <person name="Nabeya D."/>
            <person name="Jung N."/>
            <person name="Uechi K."/>
            <person name="Horii T."/>
            <person name="Iida T."/>
            <person name="Fujita J."/>
            <person name="Nakamura S."/>
        </authorList>
    </citation>
    <scope>NUCLEOTIDE SEQUENCE [LARGE SCALE GENOMIC DNA]</scope>
    <source>
        <strain evidence="2 3">JCM 18565</strain>
    </source>
</reference>
<dbReference type="Gene3D" id="1.10.10.10">
    <property type="entry name" value="Winged helix-like DNA-binding domain superfamily/Winged helix DNA-binding domain"/>
    <property type="match status" value="1"/>
</dbReference>
<feature type="region of interest" description="Disordered" evidence="1">
    <location>
        <begin position="94"/>
        <end position="113"/>
    </location>
</feature>
<evidence type="ECO:0000256" key="1">
    <source>
        <dbReference type="SAM" id="MobiDB-lite"/>
    </source>
</evidence>
<keyword evidence="3" id="KW-1185">Reference proteome</keyword>
<comment type="caution">
    <text evidence="2">The sequence shown here is derived from an EMBL/GenBank/DDBJ whole genome shotgun (WGS) entry which is preliminary data.</text>
</comment>
<feature type="region of interest" description="Disordered" evidence="1">
    <location>
        <begin position="123"/>
        <end position="145"/>
    </location>
</feature>
<accession>A0ABQ1C0P5</accession>
<organism evidence="2 3">
    <name type="scientific">Mycobacterium paragordonae</name>
    <dbReference type="NCBI Taxonomy" id="1389713"/>
    <lineage>
        <taxon>Bacteria</taxon>
        <taxon>Bacillati</taxon>
        <taxon>Actinomycetota</taxon>
        <taxon>Actinomycetes</taxon>
        <taxon>Mycobacteriales</taxon>
        <taxon>Mycobacteriaceae</taxon>
        <taxon>Mycobacterium</taxon>
    </lineage>
</organism>
<dbReference type="InterPro" id="IPR036388">
    <property type="entry name" value="WH-like_DNA-bd_sf"/>
</dbReference>
<gene>
    <name evidence="2" type="ORF">MPRG_11780</name>
</gene>